<keyword evidence="10" id="KW-0378">Hydrolase</keyword>
<comment type="subunit">
    <text evidence="2">Component of the RNA polymerase I (Pol I), RNA polymerase II (Pol II) and RNA polymerase III (Pol III) complexes consisting of at least 13, 12 and 17 subunits, respectively.</text>
</comment>
<keyword evidence="7" id="KW-0255">Endonuclease</keyword>
<organism evidence="20 21">
    <name type="scientific">Mesorhabditis spiculigera</name>
    <dbReference type="NCBI Taxonomy" id="96644"/>
    <lineage>
        <taxon>Eukaryota</taxon>
        <taxon>Metazoa</taxon>
        <taxon>Ecdysozoa</taxon>
        <taxon>Nematoda</taxon>
        <taxon>Chromadorea</taxon>
        <taxon>Rhabditida</taxon>
        <taxon>Rhabditina</taxon>
        <taxon>Rhabditomorpha</taxon>
        <taxon>Rhabditoidea</taxon>
        <taxon>Rhabditidae</taxon>
        <taxon>Mesorhabditinae</taxon>
        <taxon>Mesorhabditis</taxon>
    </lineage>
</organism>
<dbReference type="Pfam" id="PF01541">
    <property type="entry name" value="GIY-YIG"/>
    <property type="match status" value="1"/>
</dbReference>
<dbReference type="InterPro" id="IPR020789">
    <property type="entry name" value="RNA_pol_suN_Zn-BS"/>
</dbReference>
<proteinExistence type="inferred from homology"/>
<dbReference type="Proteomes" id="UP001177023">
    <property type="component" value="Unassembled WGS sequence"/>
</dbReference>
<evidence type="ECO:0000256" key="12">
    <source>
        <dbReference type="ARBA" id="ARBA00023163"/>
    </source>
</evidence>
<keyword evidence="11" id="KW-0862">Zinc</keyword>
<dbReference type="GO" id="GO:0005665">
    <property type="term" value="C:RNA polymerase II, core complex"/>
    <property type="evidence" value="ECO:0007669"/>
    <property type="project" value="UniProtKB-ARBA"/>
</dbReference>
<dbReference type="Gene3D" id="3.30.40.10">
    <property type="entry name" value="Zinc/RING finger domain, C3HC4 (zinc finger)"/>
    <property type="match status" value="1"/>
</dbReference>
<dbReference type="PROSITE" id="PS01112">
    <property type="entry name" value="RNA_POL_N_8KD"/>
    <property type="match status" value="1"/>
</dbReference>
<evidence type="ECO:0000256" key="6">
    <source>
        <dbReference type="ARBA" id="ARBA00022723"/>
    </source>
</evidence>
<dbReference type="InterPro" id="IPR027520">
    <property type="entry name" value="Slx1"/>
</dbReference>
<evidence type="ECO:0000256" key="14">
    <source>
        <dbReference type="ARBA" id="ARBA00023204"/>
    </source>
</evidence>
<dbReference type="GO" id="GO:0003899">
    <property type="term" value="F:DNA-directed RNA polymerase activity"/>
    <property type="evidence" value="ECO:0007669"/>
    <property type="project" value="InterPro"/>
</dbReference>
<evidence type="ECO:0000256" key="16">
    <source>
        <dbReference type="ARBA" id="ARBA00025720"/>
    </source>
</evidence>
<dbReference type="GO" id="GO:0006351">
    <property type="term" value="P:DNA-templated transcription"/>
    <property type="evidence" value="ECO:0007669"/>
    <property type="project" value="InterPro"/>
</dbReference>
<dbReference type="FunFam" id="1.10.10.60:FF:000024">
    <property type="entry name" value="DNA-directed RNA polymerases I, II, and III subunit"/>
    <property type="match status" value="1"/>
</dbReference>
<evidence type="ECO:0000256" key="2">
    <source>
        <dbReference type="ARBA" id="ARBA00011285"/>
    </source>
</evidence>
<comment type="function">
    <text evidence="17">DNA-dependent RNA polymerase catalyzes the transcription of DNA into RNA using the four ribonucleoside triphosphates as substrates. Common component of RNA polymerases I, II and III which synthesize ribosomal RNA precursors, mRNA precursors and many functional non-coding RNAs, and a small RNAs, such as 5S rRNA and tRNAs, respectively. Pol II is the central component of the basal RNA polymerase II transcription machinery. Pols are composed of mobile elements that move relative to each other. In Pol II, RBP10 is part of the core element with the central large cleft.</text>
</comment>
<keyword evidence="8" id="KW-0227">DNA damage</keyword>
<dbReference type="AlphaFoldDB" id="A0AA36G3S1"/>
<dbReference type="GO" id="GO:0000724">
    <property type="term" value="P:double-strand break repair via homologous recombination"/>
    <property type="evidence" value="ECO:0007669"/>
    <property type="project" value="TreeGrafter"/>
</dbReference>
<dbReference type="InterPro" id="IPR048749">
    <property type="entry name" value="SLX1_C"/>
</dbReference>
<dbReference type="InterPro" id="IPR000305">
    <property type="entry name" value="GIY-YIG_endonuc"/>
</dbReference>
<dbReference type="Pfam" id="PF01194">
    <property type="entry name" value="RNA_pol_N"/>
    <property type="match status" value="1"/>
</dbReference>
<dbReference type="SMART" id="SM00465">
    <property type="entry name" value="GIYc"/>
    <property type="match status" value="1"/>
</dbReference>
<dbReference type="HAMAP" id="MF_03100">
    <property type="entry name" value="Endonuc_su_Slx1"/>
    <property type="match status" value="1"/>
</dbReference>
<protein>
    <recommendedName>
        <fullName evidence="3">DNA-directed RNA polymerases I, II, and III subunit RPABC5</fullName>
    </recommendedName>
</protein>
<comment type="similarity">
    <text evidence="16">Belongs to the archaeal Rpo10/eukaryotic RPB10 RNA polymerase subunit family.</text>
</comment>
<evidence type="ECO:0000256" key="10">
    <source>
        <dbReference type="ARBA" id="ARBA00022801"/>
    </source>
</evidence>
<dbReference type="InterPro" id="IPR013083">
    <property type="entry name" value="Znf_RING/FYVE/PHD"/>
</dbReference>
<evidence type="ECO:0000256" key="15">
    <source>
        <dbReference type="ARBA" id="ARBA00023242"/>
    </source>
</evidence>
<feature type="region of interest" description="Disordered" evidence="18">
    <location>
        <begin position="70"/>
        <end position="153"/>
    </location>
</feature>
<evidence type="ECO:0000256" key="18">
    <source>
        <dbReference type="SAM" id="MobiDB-lite"/>
    </source>
</evidence>
<accession>A0AA36G3S1</accession>
<keyword evidence="14" id="KW-0234">DNA repair</keyword>
<keyword evidence="15" id="KW-0539">Nucleus</keyword>
<comment type="subcellular location">
    <subcellularLocation>
        <location evidence="1">Nucleus</location>
    </subcellularLocation>
</comment>
<dbReference type="GO" id="GO:0003677">
    <property type="term" value="F:DNA binding"/>
    <property type="evidence" value="ECO:0007669"/>
    <property type="project" value="InterPro"/>
</dbReference>
<dbReference type="HAMAP" id="MF_00250">
    <property type="entry name" value="RNApol_arch_Rpo10"/>
    <property type="match status" value="1"/>
</dbReference>
<keyword evidence="9" id="KW-0863">Zinc-finger</keyword>
<evidence type="ECO:0000256" key="3">
    <source>
        <dbReference type="ARBA" id="ARBA00020813"/>
    </source>
</evidence>
<evidence type="ECO:0000256" key="7">
    <source>
        <dbReference type="ARBA" id="ARBA00022759"/>
    </source>
</evidence>
<evidence type="ECO:0000313" key="21">
    <source>
        <dbReference type="Proteomes" id="UP001177023"/>
    </source>
</evidence>
<keyword evidence="5" id="KW-0540">Nuclease</keyword>
<keyword evidence="21" id="KW-1185">Reference proteome</keyword>
<keyword evidence="6" id="KW-0479">Metal-binding</keyword>
<dbReference type="PROSITE" id="PS50164">
    <property type="entry name" value="GIY_YIG"/>
    <property type="match status" value="1"/>
</dbReference>
<feature type="region of interest" description="Disordered" evidence="18">
    <location>
        <begin position="1"/>
        <end position="52"/>
    </location>
</feature>
<evidence type="ECO:0000256" key="9">
    <source>
        <dbReference type="ARBA" id="ARBA00022771"/>
    </source>
</evidence>
<feature type="compositionally biased region" description="Polar residues" evidence="18">
    <location>
        <begin position="70"/>
        <end position="81"/>
    </location>
</feature>
<evidence type="ECO:0000256" key="11">
    <source>
        <dbReference type="ARBA" id="ARBA00022833"/>
    </source>
</evidence>
<feature type="non-terminal residue" evidence="20">
    <location>
        <position position="468"/>
    </location>
</feature>
<evidence type="ECO:0000256" key="1">
    <source>
        <dbReference type="ARBA" id="ARBA00004123"/>
    </source>
</evidence>
<reference evidence="20" key="1">
    <citation type="submission" date="2023-06" db="EMBL/GenBank/DDBJ databases">
        <authorList>
            <person name="Delattre M."/>
        </authorList>
    </citation>
    <scope>NUCLEOTIDE SEQUENCE</scope>
    <source>
        <strain evidence="20">AF72</strain>
    </source>
</reference>
<gene>
    <name evidence="20" type="ORF">MSPICULIGERA_LOCUS16692</name>
</gene>
<dbReference type="Pfam" id="PF21202">
    <property type="entry name" value="SLX1_C"/>
    <property type="match status" value="1"/>
</dbReference>
<evidence type="ECO:0000313" key="20">
    <source>
        <dbReference type="EMBL" id="CAJ0578434.1"/>
    </source>
</evidence>
<evidence type="ECO:0000256" key="5">
    <source>
        <dbReference type="ARBA" id="ARBA00022722"/>
    </source>
</evidence>
<evidence type="ECO:0000256" key="8">
    <source>
        <dbReference type="ARBA" id="ARBA00022763"/>
    </source>
</evidence>
<dbReference type="Gene3D" id="3.40.1440.10">
    <property type="entry name" value="GIY-YIG endonuclease"/>
    <property type="match status" value="1"/>
</dbReference>
<dbReference type="EMBL" id="CATQJA010002653">
    <property type="protein sequence ID" value="CAJ0578434.1"/>
    <property type="molecule type" value="Genomic_DNA"/>
</dbReference>
<evidence type="ECO:0000256" key="4">
    <source>
        <dbReference type="ARBA" id="ARBA00022478"/>
    </source>
</evidence>
<name>A0AA36G3S1_9BILA</name>
<feature type="domain" description="GIY-YIG" evidence="19">
    <location>
        <begin position="161"/>
        <end position="248"/>
    </location>
</feature>
<dbReference type="InterPro" id="IPR035901">
    <property type="entry name" value="GIY-YIG_endonuc_sf"/>
</dbReference>
<dbReference type="InterPro" id="IPR000268">
    <property type="entry name" value="RPABC5/Rpb10"/>
</dbReference>
<evidence type="ECO:0000256" key="13">
    <source>
        <dbReference type="ARBA" id="ARBA00023172"/>
    </source>
</evidence>
<sequence length="468" mass="53514">MDYDDCYDQQDYWNEPERQAGPSGLSPNNATILLDSDSDDGDAGKSSTHERSLFLNEHSTPIVSAKRTSILRSRNPNQGTSPIFIEDVPPRGAADDHKRFSFGVSGRSMSQSDLDKTPIKYRSNRATYDDITPTASPKKARSANSTPVKEKKQKQKQIVNEFFGCYCLISRSQLKHYKNRCYIGYTVDPNRRIDQHNGGRQKGGAKKTENRGPWEMVCIIHGFPCDVAALRFEWAWQNPGKSRALKSKGLEKKERRETPFAHKLRIACHLLNSDPWRRLALTFRWLLPKEELPFPASIPPPKHFPTKYGLVEKLTTVVPNSMDDLQKLGSCYICKERIVQLSLLGLCQWCGCQSHLRCMALTALSTAEKPNQLIPVDFNCQKCDQRLIWGDVIRLQRNMMKMIIPVRCFTCGKVIGNKWESYLGLLQSEYSEGDALDTLNLRRYCCRRMLLAHVDLIEKLLNYHPLEK</sequence>
<dbReference type="CDD" id="cd10455">
    <property type="entry name" value="GIY-YIG_SLX1"/>
    <property type="match status" value="1"/>
</dbReference>
<dbReference type="FunFam" id="3.40.1440.10:FF:000008">
    <property type="entry name" value="Structure-specific endonuclease subunit SLX1 homolog"/>
    <property type="match status" value="1"/>
</dbReference>
<dbReference type="InterPro" id="IPR050381">
    <property type="entry name" value="SLX1_endonuclease"/>
</dbReference>
<keyword evidence="13" id="KW-0233">DNA recombination</keyword>
<evidence type="ECO:0000256" key="17">
    <source>
        <dbReference type="ARBA" id="ARBA00059044"/>
    </source>
</evidence>
<keyword evidence="4" id="KW-0240">DNA-directed RNA polymerase</keyword>
<dbReference type="GO" id="GO:0033557">
    <property type="term" value="C:Slx1-Slx4 complex"/>
    <property type="evidence" value="ECO:0007669"/>
    <property type="project" value="InterPro"/>
</dbReference>
<dbReference type="InterPro" id="IPR023580">
    <property type="entry name" value="RNA_pol_su_RPB10"/>
</dbReference>
<evidence type="ECO:0000259" key="19">
    <source>
        <dbReference type="PROSITE" id="PS50164"/>
    </source>
</evidence>
<dbReference type="Gene3D" id="1.10.10.60">
    <property type="entry name" value="Homeodomain-like"/>
    <property type="match status" value="1"/>
</dbReference>
<dbReference type="NCBIfam" id="NF003089">
    <property type="entry name" value="PRK04016.1"/>
    <property type="match status" value="1"/>
</dbReference>
<keyword evidence="12" id="KW-0804">Transcription</keyword>
<dbReference type="GO" id="GO:0008270">
    <property type="term" value="F:zinc ion binding"/>
    <property type="evidence" value="ECO:0007669"/>
    <property type="project" value="UniProtKB-KW"/>
</dbReference>
<dbReference type="PANTHER" id="PTHR20208:SF10">
    <property type="entry name" value="STRUCTURE-SPECIFIC ENDONUCLEASE SUBUNIT SLX1"/>
    <property type="match status" value="1"/>
</dbReference>
<dbReference type="GO" id="GO:0008821">
    <property type="term" value="F:crossover junction DNA endonuclease activity"/>
    <property type="evidence" value="ECO:0007669"/>
    <property type="project" value="TreeGrafter"/>
</dbReference>
<dbReference type="SUPFAM" id="SSF46924">
    <property type="entry name" value="RNA polymerase subunit RPB10"/>
    <property type="match status" value="1"/>
</dbReference>
<comment type="caution">
    <text evidence="20">The sequence shown here is derived from an EMBL/GenBank/DDBJ whole genome shotgun (WGS) entry which is preliminary data.</text>
</comment>
<dbReference type="PANTHER" id="PTHR20208">
    <property type="entry name" value="STRUCTURE-SPECIFIC ENDONUCLEASE SUBUNIT SLX1"/>
    <property type="match status" value="1"/>
</dbReference>
<dbReference type="GO" id="GO:0017108">
    <property type="term" value="F:5'-flap endonuclease activity"/>
    <property type="evidence" value="ECO:0007669"/>
    <property type="project" value="InterPro"/>
</dbReference>